<dbReference type="RefSeq" id="WP_380971806.1">
    <property type="nucleotide sequence ID" value="NZ_JBHTEF010000001.1"/>
</dbReference>
<keyword evidence="8" id="KW-1185">Reference proteome</keyword>
<dbReference type="InterPro" id="IPR020846">
    <property type="entry name" value="MFS_dom"/>
</dbReference>
<proteinExistence type="predicted"/>
<feature type="transmembrane region" description="Helical" evidence="5">
    <location>
        <begin position="162"/>
        <end position="180"/>
    </location>
</feature>
<feature type="transmembrane region" description="Helical" evidence="5">
    <location>
        <begin position="66"/>
        <end position="90"/>
    </location>
</feature>
<keyword evidence="4 5" id="KW-0472">Membrane</keyword>
<feature type="transmembrane region" description="Helical" evidence="5">
    <location>
        <begin position="102"/>
        <end position="120"/>
    </location>
</feature>
<evidence type="ECO:0000313" key="7">
    <source>
        <dbReference type="EMBL" id="MFC7580101.1"/>
    </source>
</evidence>
<evidence type="ECO:0000256" key="5">
    <source>
        <dbReference type="SAM" id="Phobius"/>
    </source>
</evidence>
<feature type="transmembrane region" description="Helical" evidence="5">
    <location>
        <begin position="282"/>
        <end position="301"/>
    </location>
</feature>
<sequence>MATNTPLEATADTAAPVPDDEKIVTHPVRFGVAVFLGTVMWVAPFLGLNTVLLPARLAEIAPDQKVALVSTLAVVGSIVALVANILFGAFSDLTRSRFGRRNPWLVVGSIGTFLAVMLLMQASSVAAIVAAWCLFQMFLNALVAPLVTVIPDRVPVTQRGSYSAVYGVAMMVGASIGQLLASRFVTDTTTGMWVMAIILLLDAPVFWLLAPEQSNKDHPRAPFSASMLVENFVFPVKNCRDFYLALSGKLLCVLGMFAITGYQLYILTDYMKQSTEQAGDLIAVISMITLVTGLVFGTISGPLSDRLGRRRKVFVIGAAWLIAVAALFPFAVARPWAMLVYAALAGIGQGVYNSVDQALNYEVLPNPGTAAKDLGILNMANTGGQILAPAVTGGIVAAFAGYGPVFLASAAIMVASSLLIAPIKKAR</sequence>
<feature type="transmembrane region" description="Helical" evidence="5">
    <location>
        <begin position="242"/>
        <end position="262"/>
    </location>
</feature>
<dbReference type="PROSITE" id="PS50850">
    <property type="entry name" value="MFS"/>
    <property type="match status" value="1"/>
</dbReference>
<evidence type="ECO:0000256" key="3">
    <source>
        <dbReference type="ARBA" id="ARBA00022989"/>
    </source>
</evidence>
<dbReference type="EMBL" id="JBHTEF010000001">
    <property type="protein sequence ID" value="MFC7580101.1"/>
    <property type="molecule type" value="Genomic_DNA"/>
</dbReference>
<dbReference type="PANTHER" id="PTHR23528">
    <property type="match status" value="1"/>
</dbReference>
<dbReference type="InterPro" id="IPR036259">
    <property type="entry name" value="MFS_trans_sf"/>
</dbReference>
<name>A0ABW2SJS4_9ACTO</name>
<dbReference type="InterPro" id="IPR011701">
    <property type="entry name" value="MFS"/>
</dbReference>
<keyword evidence="2 5" id="KW-0812">Transmembrane</keyword>
<feature type="transmembrane region" description="Helical" evidence="5">
    <location>
        <begin position="313"/>
        <end position="332"/>
    </location>
</feature>
<dbReference type="Proteomes" id="UP001596527">
    <property type="component" value="Unassembled WGS sequence"/>
</dbReference>
<dbReference type="InterPro" id="IPR005829">
    <property type="entry name" value="Sugar_transporter_CS"/>
</dbReference>
<feature type="transmembrane region" description="Helical" evidence="5">
    <location>
        <begin position="405"/>
        <end position="423"/>
    </location>
</feature>
<protein>
    <submittedName>
        <fullName evidence="7">MFS transporter</fullName>
    </submittedName>
</protein>
<feature type="domain" description="Major facilitator superfamily (MFS) profile" evidence="6">
    <location>
        <begin position="30"/>
        <end position="427"/>
    </location>
</feature>
<organism evidence="7 8">
    <name type="scientific">Schaalia naturae</name>
    <dbReference type="NCBI Taxonomy" id="635203"/>
    <lineage>
        <taxon>Bacteria</taxon>
        <taxon>Bacillati</taxon>
        <taxon>Actinomycetota</taxon>
        <taxon>Actinomycetes</taxon>
        <taxon>Actinomycetales</taxon>
        <taxon>Actinomycetaceae</taxon>
        <taxon>Schaalia</taxon>
    </lineage>
</organism>
<evidence type="ECO:0000256" key="2">
    <source>
        <dbReference type="ARBA" id="ARBA00022692"/>
    </source>
</evidence>
<evidence type="ECO:0000313" key="8">
    <source>
        <dbReference type="Proteomes" id="UP001596527"/>
    </source>
</evidence>
<comment type="caution">
    <text evidence="7">The sequence shown here is derived from an EMBL/GenBank/DDBJ whole genome shotgun (WGS) entry which is preliminary data.</text>
</comment>
<dbReference type="SUPFAM" id="SSF103473">
    <property type="entry name" value="MFS general substrate transporter"/>
    <property type="match status" value="1"/>
</dbReference>
<gene>
    <name evidence="7" type="ORF">ACFQWG_02540</name>
</gene>
<feature type="transmembrane region" description="Helical" evidence="5">
    <location>
        <begin position="192"/>
        <end position="210"/>
    </location>
</feature>
<evidence type="ECO:0000256" key="1">
    <source>
        <dbReference type="ARBA" id="ARBA00004651"/>
    </source>
</evidence>
<dbReference type="PANTHER" id="PTHR23528:SF1">
    <property type="entry name" value="MAJOR FACILITATOR SUPERFAMILY (MFS) PROFILE DOMAIN-CONTAINING PROTEIN"/>
    <property type="match status" value="1"/>
</dbReference>
<evidence type="ECO:0000259" key="6">
    <source>
        <dbReference type="PROSITE" id="PS50850"/>
    </source>
</evidence>
<keyword evidence="3 5" id="KW-1133">Transmembrane helix</keyword>
<dbReference type="Pfam" id="PF07690">
    <property type="entry name" value="MFS_1"/>
    <property type="match status" value="2"/>
</dbReference>
<accession>A0ABW2SJS4</accession>
<comment type="subcellular location">
    <subcellularLocation>
        <location evidence="1">Cell membrane</location>
        <topology evidence="1">Multi-pass membrane protein</topology>
    </subcellularLocation>
</comment>
<reference evidence="8" key="1">
    <citation type="journal article" date="2019" name="Int. J. Syst. Evol. Microbiol.">
        <title>The Global Catalogue of Microorganisms (GCM) 10K type strain sequencing project: providing services to taxonomists for standard genome sequencing and annotation.</title>
        <authorList>
            <consortium name="The Broad Institute Genomics Platform"/>
            <consortium name="The Broad Institute Genome Sequencing Center for Infectious Disease"/>
            <person name="Wu L."/>
            <person name="Ma J."/>
        </authorList>
    </citation>
    <scope>NUCLEOTIDE SEQUENCE [LARGE SCALE GENOMIC DNA]</scope>
    <source>
        <strain evidence="8">CCUG 56698</strain>
    </source>
</reference>
<dbReference type="Gene3D" id="1.20.1250.20">
    <property type="entry name" value="MFS general substrate transporter like domains"/>
    <property type="match status" value="2"/>
</dbReference>
<feature type="transmembrane region" description="Helical" evidence="5">
    <location>
        <begin position="28"/>
        <end position="46"/>
    </location>
</feature>
<dbReference type="PROSITE" id="PS00216">
    <property type="entry name" value="SUGAR_TRANSPORT_1"/>
    <property type="match status" value="1"/>
</dbReference>
<feature type="transmembrane region" description="Helical" evidence="5">
    <location>
        <begin position="126"/>
        <end position="150"/>
    </location>
</feature>
<evidence type="ECO:0000256" key="4">
    <source>
        <dbReference type="ARBA" id="ARBA00023136"/>
    </source>
</evidence>